<evidence type="ECO:0000259" key="3">
    <source>
        <dbReference type="Pfam" id="PF14686"/>
    </source>
</evidence>
<organism evidence="4 5">
    <name type="scientific">Anisodus acutangulus</name>
    <dbReference type="NCBI Taxonomy" id="402998"/>
    <lineage>
        <taxon>Eukaryota</taxon>
        <taxon>Viridiplantae</taxon>
        <taxon>Streptophyta</taxon>
        <taxon>Embryophyta</taxon>
        <taxon>Tracheophyta</taxon>
        <taxon>Spermatophyta</taxon>
        <taxon>Magnoliopsida</taxon>
        <taxon>eudicotyledons</taxon>
        <taxon>Gunneridae</taxon>
        <taxon>Pentapetalae</taxon>
        <taxon>asterids</taxon>
        <taxon>lamiids</taxon>
        <taxon>Solanales</taxon>
        <taxon>Solanaceae</taxon>
        <taxon>Solanoideae</taxon>
        <taxon>Hyoscyameae</taxon>
        <taxon>Anisodus</taxon>
    </lineage>
</organism>
<dbReference type="Pfam" id="PF14683">
    <property type="entry name" value="CBM-like"/>
    <property type="match status" value="1"/>
</dbReference>
<proteinExistence type="predicted"/>
<dbReference type="GO" id="GO:0030246">
    <property type="term" value="F:carbohydrate binding"/>
    <property type="evidence" value="ECO:0007669"/>
    <property type="project" value="InterPro"/>
</dbReference>
<sequence>MIKETEDTGMLFEVEKEVEEQQEHLKGTTYKVISETDDQIELSFSRTWDFSLHGKLCPLNIEKRFVMLRGSSGFYSYAIYEHMEGWPGFNLDQTRIAFKLRKDKFHYMGMADNRQRYMPLPDDRLPGRGQPLAYPEAVLLVNPIEPDFKGNVDDKYQYSCENKDLKVHGWICMDPPLGFWQITPSNEFLLRGPLKQNFTSHVGPTALAMFLSAHYAGEDLVPKFGERDPWKKVFGPVFLYLNSVFEGEDPLILWEDAKEQMLIEVESWPYSFPASEDFPSSSQQGNVSGRLFVQDRYIEGDKIPAAGAYIGLAPPGGAADEQGYYIISDICAGDYNLYAFVPGFIGDYIRDAKITITSRCNIEMNDLVFEPPRNDPTLWEIGIPDHSAQEFYIPDPNPKYINKLFVGHPDRFRQYGLREKYTELYPNGDLVFTVGESDYTKDWFFAHVTRKKDEKTYQSTTWQIKFKLESVSQNGIYTLRLALASAAQAELQVRLNDASMSSPLFTSGLIGKDNAIARHGTHGLYWLFSVDIKCNLLVEGENTIYLTQATGTTPFQGIMY</sequence>
<dbReference type="Proteomes" id="UP001152561">
    <property type="component" value="Unassembled WGS sequence"/>
</dbReference>
<evidence type="ECO:0000256" key="1">
    <source>
        <dbReference type="ARBA" id="ARBA00022729"/>
    </source>
</evidence>
<gene>
    <name evidence="4" type="ORF">K7X08_016095</name>
</gene>
<feature type="domain" description="Rhamnogalacturonan lyase" evidence="2">
    <location>
        <begin position="377"/>
        <end position="560"/>
    </location>
</feature>
<dbReference type="CDD" id="cd10317">
    <property type="entry name" value="RGL4_C"/>
    <property type="match status" value="1"/>
</dbReference>
<dbReference type="InterPro" id="IPR013784">
    <property type="entry name" value="Carb-bd-like_fold"/>
</dbReference>
<reference evidence="5" key="1">
    <citation type="journal article" date="2023" name="Proc. Natl. Acad. Sci. U.S.A.">
        <title>Genomic and structural basis for evolution of tropane alkaloid biosynthesis.</title>
        <authorList>
            <person name="Wanga Y.-J."/>
            <person name="Taina T."/>
            <person name="Yua J.-Y."/>
            <person name="Lia J."/>
            <person name="Xua B."/>
            <person name="Chenc J."/>
            <person name="D'Auriad J.C."/>
            <person name="Huanga J.-P."/>
            <person name="Huanga S.-X."/>
        </authorList>
    </citation>
    <scope>NUCLEOTIDE SEQUENCE [LARGE SCALE GENOMIC DNA]</scope>
    <source>
        <strain evidence="5">cv. KIB-2019</strain>
    </source>
</reference>
<feature type="domain" description="Rhamnogalacturonan lyase" evidence="3">
    <location>
        <begin position="319"/>
        <end position="362"/>
    </location>
</feature>
<dbReference type="Gene3D" id="2.60.120.260">
    <property type="entry name" value="Galactose-binding domain-like"/>
    <property type="match status" value="1"/>
</dbReference>
<evidence type="ECO:0008006" key="6">
    <source>
        <dbReference type="Google" id="ProtNLM"/>
    </source>
</evidence>
<dbReference type="PANTHER" id="PTHR32018">
    <property type="entry name" value="RHAMNOGALACTURONATE LYASE FAMILY PROTEIN"/>
    <property type="match status" value="1"/>
</dbReference>
<dbReference type="InterPro" id="IPR008979">
    <property type="entry name" value="Galactose-bd-like_sf"/>
</dbReference>
<evidence type="ECO:0000259" key="2">
    <source>
        <dbReference type="Pfam" id="PF14683"/>
    </source>
</evidence>
<dbReference type="InterPro" id="IPR029411">
    <property type="entry name" value="RG-lyase_III"/>
</dbReference>
<dbReference type="AlphaFoldDB" id="A0A9Q1LCW9"/>
<dbReference type="SUPFAM" id="SSF49452">
    <property type="entry name" value="Starch-binding domain-like"/>
    <property type="match status" value="1"/>
</dbReference>
<dbReference type="CDD" id="cd10320">
    <property type="entry name" value="RGL4_N"/>
    <property type="match status" value="1"/>
</dbReference>
<keyword evidence="5" id="KW-1185">Reference proteome</keyword>
<dbReference type="InterPro" id="IPR051850">
    <property type="entry name" value="Polysacch_Lyase_4"/>
</dbReference>
<dbReference type="Pfam" id="PF06045">
    <property type="entry name" value="Rhamnogal_lyase"/>
    <property type="match status" value="1"/>
</dbReference>
<protein>
    <recommendedName>
        <fullName evidence="6">Rhamnogalacturonan endolyase</fullName>
    </recommendedName>
</protein>
<dbReference type="SUPFAM" id="SSF49785">
    <property type="entry name" value="Galactose-binding domain-like"/>
    <property type="match status" value="1"/>
</dbReference>
<dbReference type="InterPro" id="IPR010325">
    <property type="entry name" value="Rhamnogal_lyase"/>
</dbReference>
<dbReference type="OrthoDB" id="2130367at2759"/>
<evidence type="ECO:0000313" key="5">
    <source>
        <dbReference type="Proteomes" id="UP001152561"/>
    </source>
</evidence>
<dbReference type="Pfam" id="PF14686">
    <property type="entry name" value="fn3_3"/>
    <property type="match status" value="1"/>
</dbReference>
<keyword evidence="1" id="KW-0732">Signal</keyword>
<evidence type="ECO:0000313" key="4">
    <source>
        <dbReference type="EMBL" id="KAJ8533206.1"/>
    </source>
</evidence>
<dbReference type="EMBL" id="JAJAGQ010000020">
    <property type="protein sequence ID" value="KAJ8533206.1"/>
    <property type="molecule type" value="Genomic_DNA"/>
</dbReference>
<accession>A0A9Q1LCW9</accession>
<comment type="caution">
    <text evidence="4">The sequence shown here is derived from an EMBL/GenBank/DDBJ whole genome shotgun (WGS) entry which is preliminary data.</text>
</comment>
<dbReference type="InterPro" id="IPR029413">
    <property type="entry name" value="RG-lyase_II"/>
</dbReference>
<name>A0A9Q1LCW9_9SOLA</name>
<dbReference type="PANTHER" id="PTHR32018:SF1">
    <property type="entry name" value="RHAMNOGALACTURONAN ENDOLYASE"/>
    <property type="match status" value="1"/>
</dbReference>
<dbReference type="CDD" id="cd10316">
    <property type="entry name" value="RGL4_M"/>
    <property type="match status" value="1"/>
</dbReference>